<accession>A0A183DLZ6</accession>
<sequence length="89" mass="10225">MICFQRDCIDKIPKIIKKNRALRMLSTCIMDMWEFGEERIRCLGVTESNSNSSFPLVDGVICCCREACTAASEDSYLDLSHGFFPFEMR</sequence>
<evidence type="ECO:0000313" key="2">
    <source>
        <dbReference type="Proteomes" id="UP000271098"/>
    </source>
</evidence>
<dbReference type="Proteomes" id="UP000271098">
    <property type="component" value="Unassembled WGS sequence"/>
</dbReference>
<name>A0A183DLZ6_9BILA</name>
<reference evidence="1 2" key="2">
    <citation type="submission" date="2018-11" db="EMBL/GenBank/DDBJ databases">
        <authorList>
            <consortium name="Pathogen Informatics"/>
        </authorList>
    </citation>
    <scope>NUCLEOTIDE SEQUENCE [LARGE SCALE GENOMIC DNA]</scope>
</reference>
<proteinExistence type="predicted"/>
<keyword evidence="2" id="KW-1185">Reference proteome</keyword>
<evidence type="ECO:0000313" key="1">
    <source>
        <dbReference type="EMBL" id="VDK76719.1"/>
    </source>
</evidence>
<reference evidence="3" key="1">
    <citation type="submission" date="2016-06" db="UniProtKB">
        <authorList>
            <consortium name="WormBaseParasite"/>
        </authorList>
    </citation>
    <scope>IDENTIFICATION</scope>
</reference>
<dbReference type="AlphaFoldDB" id="A0A183DLZ6"/>
<organism evidence="3">
    <name type="scientific">Gongylonema pulchrum</name>
    <dbReference type="NCBI Taxonomy" id="637853"/>
    <lineage>
        <taxon>Eukaryota</taxon>
        <taxon>Metazoa</taxon>
        <taxon>Ecdysozoa</taxon>
        <taxon>Nematoda</taxon>
        <taxon>Chromadorea</taxon>
        <taxon>Rhabditida</taxon>
        <taxon>Spirurina</taxon>
        <taxon>Spiruromorpha</taxon>
        <taxon>Spiruroidea</taxon>
        <taxon>Gongylonematidae</taxon>
        <taxon>Gongylonema</taxon>
    </lineage>
</organism>
<gene>
    <name evidence="1" type="ORF">GPUH_LOCUS9741</name>
</gene>
<evidence type="ECO:0000313" key="3">
    <source>
        <dbReference type="WBParaSite" id="GPUH_0000974801-mRNA-1"/>
    </source>
</evidence>
<dbReference type="EMBL" id="UYRT01033361">
    <property type="protein sequence ID" value="VDK76719.1"/>
    <property type="molecule type" value="Genomic_DNA"/>
</dbReference>
<dbReference type="OrthoDB" id="5846909at2759"/>
<dbReference type="WBParaSite" id="GPUH_0000974801-mRNA-1">
    <property type="protein sequence ID" value="GPUH_0000974801-mRNA-1"/>
    <property type="gene ID" value="GPUH_0000974801"/>
</dbReference>
<protein>
    <submittedName>
        <fullName evidence="1 3">Uncharacterized protein</fullName>
    </submittedName>
</protein>